<evidence type="ECO:0000313" key="3">
    <source>
        <dbReference type="Proteomes" id="UP000275571"/>
    </source>
</evidence>
<dbReference type="Proteomes" id="UP000275571">
    <property type="component" value="Plasmid lp129"/>
</dbReference>
<geneLocation type="plasmid" evidence="2 3">
    <name>lp129</name>
</geneLocation>
<keyword evidence="1" id="KW-0175">Coiled coil</keyword>
<dbReference type="KEGG" id="btur:DB313_05015"/>
<dbReference type="CDD" id="cd22788">
    <property type="entry name" value="BBK32_C"/>
    <property type="match status" value="1"/>
</dbReference>
<dbReference type="AlphaFoldDB" id="A0A386PQ72"/>
<reference evidence="2 3" key="1">
    <citation type="journal article" date="2018" name="Infect. Genet. Evol.">
        <title>Genome-wide analysis of Borrelia turcica and 'Candidatus Borrelia tachyglossi' shows relapsing fever-like genomes with unique genomic links to Lyme disease Borrelia.</title>
        <authorList>
            <person name="Gofton A.W."/>
            <person name="Margos G."/>
            <person name="Fingerle V."/>
            <person name="Hepner S."/>
            <person name="Loh S.M."/>
            <person name="Ryan U."/>
            <person name="Irwin P."/>
            <person name="Oskam C.L."/>
        </authorList>
    </citation>
    <scope>NUCLEOTIDE SEQUENCE [LARGE SCALE GENOMIC DNA]</scope>
    <source>
        <strain evidence="2 3">IST7</strain>
        <plasmid evidence="2">lp129</plasmid>
    </source>
</reference>
<name>A0A386PQ72_9SPIR</name>
<evidence type="ECO:0000256" key="1">
    <source>
        <dbReference type="SAM" id="Coils"/>
    </source>
</evidence>
<protein>
    <submittedName>
        <fullName evidence="2">Uncharacterized protein</fullName>
    </submittedName>
</protein>
<dbReference type="PROSITE" id="PS51257">
    <property type="entry name" value="PROKAR_LIPOPROTEIN"/>
    <property type="match status" value="1"/>
</dbReference>
<dbReference type="EMBL" id="CP028885">
    <property type="protein sequence ID" value="AYE36860.1"/>
    <property type="molecule type" value="Genomic_DNA"/>
</dbReference>
<keyword evidence="2" id="KW-0614">Plasmid</keyword>
<evidence type="ECO:0000313" key="2">
    <source>
        <dbReference type="EMBL" id="AYE36860.1"/>
    </source>
</evidence>
<feature type="coiled-coil region" evidence="1">
    <location>
        <begin position="242"/>
        <end position="321"/>
    </location>
</feature>
<dbReference type="RefSeq" id="WP_120104780.1">
    <property type="nucleotide sequence ID" value="NZ_CP028885.1"/>
</dbReference>
<accession>A0A386PQ72</accession>
<keyword evidence="3" id="KW-1185">Reference proteome</keyword>
<gene>
    <name evidence="2" type="ORF">DB313_05015</name>
</gene>
<dbReference type="OrthoDB" id="351354at2"/>
<proteinExistence type="predicted"/>
<sequence>MRKSYLITSVLLSFVSCDLSVLDKTKDVLSEVRAILETDAVKDVASGKAGFTIVSETKTGSVGVSKTQGEVGFDRSTVDSSGTRVAGSAGYANPAGVGSVVEEDEAGNVTGIGFVEYDTYSGRYAPEFGVSGSNPIERPQILHYGSTTSGGTTEVIEDSYSSGMSGFISGGASAVTIDEDTDEDYKNHLIDLAEKEASKKYDKHIKKAKDYVQGIYTYTSRLKDGYKTVDLCLTKKYDSRDLENSRSNYAIATKKLAEYTKEQLEKDLQGLLDQIVGGIASIEKASENDYSQNDLRAKNELSNLKKSLEDLIKDVKSVTETNHEAYRKVSRKSHIIAKISSSVSRIQNMLNYGYSIAR</sequence>
<organism evidence="2 3">
    <name type="scientific">Borrelia turcica IST7</name>
    <dbReference type="NCBI Taxonomy" id="1104446"/>
    <lineage>
        <taxon>Bacteria</taxon>
        <taxon>Pseudomonadati</taxon>
        <taxon>Spirochaetota</taxon>
        <taxon>Spirochaetia</taxon>
        <taxon>Spirochaetales</taxon>
        <taxon>Borreliaceae</taxon>
        <taxon>Borrelia</taxon>
    </lineage>
</organism>